<dbReference type="InterPro" id="IPR036412">
    <property type="entry name" value="HAD-like_sf"/>
</dbReference>
<dbReference type="Pfam" id="PF13344">
    <property type="entry name" value="Hydrolase_6"/>
    <property type="match status" value="1"/>
</dbReference>
<dbReference type="Gene3D" id="3.40.50.1000">
    <property type="entry name" value="HAD superfamily/HAD-like"/>
    <property type="match status" value="2"/>
</dbReference>
<dbReference type="Pfam" id="PF13242">
    <property type="entry name" value="Hydrolase_like"/>
    <property type="match status" value="1"/>
</dbReference>
<evidence type="ECO:0000256" key="1">
    <source>
        <dbReference type="ARBA" id="ARBA00001946"/>
    </source>
</evidence>
<evidence type="ECO:0000256" key="5">
    <source>
        <dbReference type="ARBA" id="ARBA00039666"/>
    </source>
</evidence>
<reference evidence="6 7" key="1">
    <citation type="submission" date="2016-10" db="EMBL/GenBank/DDBJ databases">
        <authorList>
            <person name="de Groot N.N."/>
        </authorList>
    </citation>
    <scope>NUCLEOTIDE SEQUENCE [LARGE SCALE GENOMIC DNA]</scope>
    <source>
        <strain evidence="6 7">DSM 22012</strain>
    </source>
</reference>
<dbReference type="GO" id="GO:0046872">
    <property type="term" value="F:metal ion binding"/>
    <property type="evidence" value="ECO:0007669"/>
    <property type="project" value="UniProtKB-KW"/>
</dbReference>
<dbReference type="AlphaFoldDB" id="A0A1H5UTQ8"/>
<gene>
    <name evidence="6" type="ORF">SAMN05444390_101505</name>
</gene>
<evidence type="ECO:0000256" key="2">
    <source>
        <dbReference type="ARBA" id="ARBA00007958"/>
    </source>
</evidence>
<keyword evidence="7" id="KW-1185">Reference proteome</keyword>
<name>A0A1H5UTQ8_9GAMM</name>
<dbReference type="SUPFAM" id="SSF56784">
    <property type="entry name" value="HAD-like"/>
    <property type="match status" value="1"/>
</dbReference>
<organism evidence="6 7">
    <name type="scientific">Marinobacterium lutimaris</name>
    <dbReference type="NCBI Taxonomy" id="568106"/>
    <lineage>
        <taxon>Bacteria</taxon>
        <taxon>Pseudomonadati</taxon>
        <taxon>Pseudomonadota</taxon>
        <taxon>Gammaproteobacteria</taxon>
        <taxon>Oceanospirillales</taxon>
        <taxon>Oceanospirillaceae</taxon>
        <taxon>Marinobacterium</taxon>
    </lineage>
</organism>
<dbReference type="OrthoDB" id="148966at2"/>
<proteinExistence type="inferred from homology"/>
<protein>
    <recommendedName>
        <fullName evidence="5">Haloacid dehalogenase-like hydrolase domain-containing protein 2</fullName>
    </recommendedName>
</protein>
<comment type="similarity">
    <text evidence="2">Belongs to the HAD-like hydrolase superfamily.</text>
</comment>
<dbReference type="RefSeq" id="WP_104001490.1">
    <property type="nucleotide sequence ID" value="NZ_FNVQ01000001.1"/>
</dbReference>
<dbReference type="InterPro" id="IPR006355">
    <property type="entry name" value="LHPP/HDHD2"/>
</dbReference>
<keyword evidence="3" id="KW-0479">Metal-binding</keyword>
<dbReference type="PANTHER" id="PTHR19288">
    <property type="entry name" value="4-NITROPHENYLPHOSPHATASE-RELATED"/>
    <property type="match status" value="1"/>
</dbReference>
<accession>A0A1H5UTQ8</accession>
<keyword evidence="4" id="KW-0460">Magnesium</keyword>
<dbReference type="NCBIfam" id="TIGR01460">
    <property type="entry name" value="HAD-SF-IIA"/>
    <property type="match status" value="1"/>
</dbReference>
<dbReference type="EMBL" id="FNVQ01000001">
    <property type="protein sequence ID" value="SEF78455.1"/>
    <property type="molecule type" value="Genomic_DNA"/>
</dbReference>
<dbReference type="PANTHER" id="PTHR19288:SF46">
    <property type="entry name" value="HALOACID DEHALOGENASE-LIKE HYDROLASE DOMAIN-CONTAINING PROTEIN 2"/>
    <property type="match status" value="1"/>
</dbReference>
<evidence type="ECO:0000256" key="3">
    <source>
        <dbReference type="ARBA" id="ARBA00022723"/>
    </source>
</evidence>
<evidence type="ECO:0000313" key="6">
    <source>
        <dbReference type="EMBL" id="SEF78455.1"/>
    </source>
</evidence>
<dbReference type="GO" id="GO:0016791">
    <property type="term" value="F:phosphatase activity"/>
    <property type="evidence" value="ECO:0007669"/>
    <property type="project" value="InterPro"/>
</dbReference>
<dbReference type="NCBIfam" id="TIGR01458">
    <property type="entry name" value="HAD-SF-IIA-hyp3"/>
    <property type="match status" value="1"/>
</dbReference>
<evidence type="ECO:0000313" key="7">
    <source>
        <dbReference type="Proteomes" id="UP000236745"/>
    </source>
</evidence>
<sequence>MSRHGRQRVSIQGLLLDLDGVLYSDDRLIEGAVASIDWLQSHAVPFRYITNTSTKTPQELQKRLRSLGLPATSENIFSAVQATEEWLRREGIKRIAPLVRASVEKMLAGDFEIDRLRPEAVVIGDIGEAWDYSLLQQAFQWLVDGARLVCVHRNRYSRVGDTLSLDIGAFVVALEYAAQAEAAVVGKPSAAFFHAACASFSLPPEQVAVVGDDIDADVGGGRAAGCLGILVETGKFRSDLVARSGIRPDFQIASIADLPELLSGASGR</sequence>
<comment type="cofactor">
    <cofactor evidence="1">
        <name>Mg(2+)</name>
        <dbReference type="ChEBI" id="CHEBI:18420"/>
    </cofactor>
</comment>
<dbReference type="InterPro" id="IPR006357">
    <property type="entry name" value="HAD-SF_hydro_IIA"/>
</dbReference>
<dbReference type="InterPro" id="IPR023214">
    <property type="entry name" value="HAD_sf"/>
</dbReference>
<evidence type="ECO:0000256" key="4">
    <source>
        <dbReference type="ARBA" id="ARBA00022842"/>
    </source>
</evidence>
<dbReference type="GO" id="GO:0005737">
    <property type="term" value="C:cytoplasm"/>
    <property type="evidence" value="ECO:0007669"/>
    <property type="project" value="TreeGrafter"/>
</dbReference>
<keyword evidence="6" id="KW-0378">Hydrolase</keyword>
<dbReference type="Proteomes" id="UP000236745">
    <property type="component" value="Unassembled WGS sequence"/>
</dbReference>